<dbReference type="AlphaFoldDB" id="A0A0B7H9D7"/>
<sequence length="364" mass="41563">MKQIFFLLFSIFIFEVKAQQSGNTMSLLFMGDVMGHSPQIDGAYNPETKTYDYQPVFEKVKHFFQKVDFAIANLEVTLAGKPYKGYPQFSSPDALAVACKESGIDVFVTANNHSCDRGKEGIIRTLNVLDSLEIAHTGTFRNQEDFGKNNLLILSKNGISVGILNYTYGTNGLPIPEPTIVNLIDLERIKLEVEKAKEQNLDKLIVVIHWGVEYQQKQNKKQEEITNFLFENGVDVIIGGHPHVLQPMYYTPMTSLHNERLVVYSLGNFISNQRKSPCDGGAMFEITFFKDGQTTQIIDKGYHLVWVNKTQKINGKHHLFEILPCKEYEMDNFKDLDKKTIDSMNIFIENSRNLFKNNILVKEK</sequence>
<comment type="similarity">
    <text evidence="1">Belongs to the CapA family.</text>
</comment>
<reference evidence="4" key="1">
    <citation type="submission" date="2015-01" db="EMBL/GenBank/DDBJ databases">
        <authorList>
            <person name="MANFREDI Pablo"/>
        </authorList>
    </citation>
    <scope>NUCLEOTIDE SEQUENCE [LARGE SCALE GENOMIC DNA]</scope>
    <source>
        <strain evidence="4">Ccyn2B</strain>
    </source>
</reference>
<keyword evidence="4" id="KW-1185">Reference proteome</keyword>
<gene>
    <name evidence="3" type="ORF">CCYN2B_30010</name>
</gene>
<dbReference type="SUPFAM" id="SSF56300">
    <property type="entry name" value="Metallo-dependent phosphatases"/>
    <property type="match status" value="1"/>
</dbReference>
<dbReference type="SMART" id="SM00854">
    <property type="entry name" value="PGA_cap"/>
    <property type="match status" value="1"/>
</dbReference>
<dbReference type="InterPro" id="IPR029052">
    <property type="entry name" value="Metallo-depent_PP-like"/>
</dbReference>
<dbReference type="InterPro" id="IPR052169">
    <property type="entry name" value="CW_Biosynth-Accessory"/>
</dbReference>
<dbReference type="PANTHER" id="PTHR33393:SF12">
    <property type="entry name" value="CAPSULE BIOSYNTHESIS PROTEIN CAPA"/>
    <property type="match status" value="1"/>
</dbReference>
<dbReference type="Proteomes" id="UP000038055">
    <property type="component" value="Unassembled WGS sequence"/>
</dbReference>
<protein>
    <submittedName>
        <fullName evidence="3">Poly-gamma-glutamate synthesis protein (Capsule biosynthesis protein)</fullName>
    </submittedName>
</protein>
<proteinExistence type="inferred from homology"/>
<name>A0A0B7H9D7_9FLAO</name>
<evidence type="ECO:0000259" key="2">
    <source>
        <dbReference type="SMART" id="SM00854"/>
    </source>
</evidence>
<dbReference type="PANTHER" id="PTHR33393">
    <property type="entry name" value="POLYGLUTAMINE SYNTHESIS ACCESSORY PROTEIN RV0574C-RELATED"/>
    <property type="match status" value="1"/>
</dbReference>
<evidence type="ECO:0000313" key="4">
    <source>
        <dbReference type="Proteomes" id="UP000038055"/>
    </source>
</evidence>
<accession>A0A0B7H9D7</accession>
<evidence type="ECO:0000313" key="3">
    <source>
        <dbReference type="EMBL" id="CEN35960.1"/>
    </source>
</evidence>
<evidence type="ECO:0000256" key="1">
    <source>
        <dbReference type="ARBA" id="ARBA00005662"/>
    </source>
</evidence>
<dbReference type="EMBL" id="CDOD01000023">
    <property type="protein sequence ID" value="CEN35960.1"/>
    <property type="molecule type" value="Genomic_DNA"/>
</dbReference>
<organism evidence="3 4">
    <name type="scientific">Capnocytophaga cynodegmi</name>
    <dbReference type="NCBI Taxonomy" id="28189"/>
    <lineage>
        <taxon>Bacteria</taxon>
        <taxon>Pseudomonadati</taxon>
        <taxon>Bacteroidota</taxon>
        <taxon>Flavobacteriia</taxon>
        <taxon>Flavobacteriales</taxon>
        <taxon>Flavobacteriaceae</taxon>
        <taxon>Capnocytophaga</taxon>
    </lineage>
</organism>
<dbReference type="CDD" id="cd07381">
    <property type="entry name" value="MPP_CapA"/>
    <property type="match status" value="1"/>
</dbReference>
<dbReference type="STRING" id="28189.CCYN74_90021"/>
<dbReference type="RefSeq" id="WP_041992255.1">
    <property type="nucleotide sequence ID" value="NZ_CDOD01000023.1"/>
</dbReference>
<feature type="domain" description="Capsule synthesis protein CapA" evidence="2">
    <location>
        <begin position="26"/>
        <end position="273"/>
    </location>
</feature>
<dbReference type="Pfam" id="PF09587">
    <property type="entry name" value="PGA_cap"/>
    <property type="match status" value="1"/>
</dbReference>
<dbReference type="Gene3D" id="3.60.21.10">
    <property type="match status" value="1"/>
</dbReference>
<dbReference type="InterPro" id="IPR019079">
    <property type="entry name" value="Capsule_synth_CapA"/>
</dbReference>
<dbReference type="eggNOG" id="COG2843">
    <property type="taxonomic scope" value="Bacteria"/>
</dbReference>